<accession>A0A7W5VB86</accession>
<keyword evidence="3" id="KW-1185">Reference proteome</keyword>
<dbReference type="AlphaFoldDB" id="A0A7W5VB86"/>
<comment type="caution">
    <text evidence="2">The sequence shown here is derived from an EMBL/GenBank/DDBJ whole genome shotgun (WGS) entry which is preliminary data.</text>
</comment>
<name>A0A7W5VB86_9ACTN</name>
<feature type="transmembrane region" description="Helical" evidence="1">
    <location>
        <begin position="9"/>
        <end position="31"/>
    </location>
</feature>
<dbReference type="RefSeq" id="WP_183657904.1">
    <property type="nucleotide sequence ID" value="NZ_JACIBV010000001.1"/>
</dbReference>
<feature type="transmembrane region" description="Helical" evidence="1">
    <location>
        <begin position="37"/>
        <end position="56"/>
    </location>
</feature>
<keyword evidence="1" id="KW-1133">Transmembrane helix</keyword>
<reference evidence="2 3" key="1">
    <citation type="submission" date="2020-08" db="EMBL/GenBank/DDBJ databases">
        <title>Sequencing the genomes of 1000 actinobacteria strains.</title>
        <authorList>
            <person name="Klenk H.-P."/>
        </authorList>
    </citation>
    <scope>NUCLEOTIDE SEQUENCE [LARGE SCALE GENOMIC DNA]</scope>
    <source>
        <strain evidence="2 3">DSM 44320</strain>
    </source>
</reference>
<evidence type="ECO:0000256" key="1">
    <source>
        <dbReference type="SAM" id="Phobius"/>
    </source>
</evidence>
<feature type="transmembrane region" description="Helical" evidence="1">
    <location>
        <begin position="99"/>
        <end position="118"/>
    </location>
</feature>
<keyword evidence="1" id="KW-0812">Transmembrane</keyword>
<sequence length="151" mass="15813">MVSRHSLELAVPGLVVGALAGVMAGGLTLFAGQPGGATFLALPLALFGGLYGMLLGHGPFRPGTFAPAGLLWLPAFPLSRLAQESVAATGALADGVLPFLAYQAMVSLGFAIGFLWLHERLMPSWLLRVRARGHNPRADRLLAHYVRSASA</sequence>
<organism evidence="2 3">
    <name type="scientific">Nonomuraea dietziae</name>
    <dbReference type="NCBI Taxonomy" id="65515"/>
    <lineage>
        <taxon>Bacteria</taxon>
        <taxon>Bacillati</taxon>
        <taxon>Actinomycetota</taxon>
        <taxon>Actinomycetes</taxon>
        <taxon>Streptosporangiales</taxon>
        <taxon>Streptosporangiaceae</taxon>
        <taxon>Nonomuraea</taxon>
    </lineage>
</organism>
<protein>
    <submittedName>
        <fullName evidence="2">Uncharacterized protein</fullName>
    </submittedName>
</protein>
<evidence type="ECO:0000313" key="3">
    <source>
        <dbReference type="Proteomes" id="UP000579945"/>
    </source>
</evidence>
<gene>
    <name evidence="2" type="ORF">FHR33_007496</name>
</gene>
<keyword evidence="1" id="KW-0472">Membrane</keyword>
<dbReference type="EMBL" id="JACIBV010000001">
    <property type="protein sequence ID" value="MBB3731636.1"/>
    <property type="molecule type" value="Genomic_DNA"/>
</dbReference>
<dbReference type="Proteomes" id="UP000579945">
    <property type="component" value="Unassembled WGS sequence"/>
</dbReference>
<dbReference type="GeneID" id="95393715"/>
<proteinExistence type="predicted"/>
<evidence type="ECO:0000313" key="2">
    <source>
        <dbReference type="EMBL" id="MBB3731636.1"/>
    </source>
</evidence>